<protein>
    <submittedName>
        <fullName evidence="4">PHD finger protein 1</fullName>
    </submittedName>
</protein>
<dbReference type="STRING" id="240159.A0A4U5V5A7"/>
<keyword evidence="5" id="KW-1185">Reference proteome</keyword>
<evidence type="ECO:0000256" key="1">
    <source>
        <dbReference type="ARBA" id="ARBA00004123"/>
    </source>
</evidence>
<evidence type="ECO:0000256" key="3">
    <source>
        <dbReference type="SAM" id="MobiDB-lite"/>
    </source>
</evidence>
<evidence type="ECO:0000313" key="5">
    <source>
        <dbReference type="Proteomes" id="UP000298787"/>
    </source>
</evidence>
<dbReference type="GO" id="GO:0003682">
    <property type="term" value="F:chromatin binding"/>
    <property type="evidence" value="ECO:0007669"/>
    <property type="project" value="TreeGrafter"/>
</dbReference>
<proteinExistence type="predicted"/>
<keyword evidence="2" id="KW-0539">Nucleus</keyword>
<dbReference type="PANTHER" id="PTHR12628">
    <property type="entry name" value="POLYCOMB-LIKE TRANSCRIPTION FACTOR"/>
    <property type="match status" value="1"/>
</dbReference>
<dbReference type="GO" id="GO:0003677">
    <property type="term" value="F:DNA binding"/>
    <property type="evidence" value="ECO:0007669"/>
    <property type="project" value="TreeGrafter"/>
</dbReference>
<dbReference type="Gene3D" id="2.30.30.140">
    <property type="match status" value="1"/>
</dbReference>
<accession>A0A4U5V5A7</accession>
<evidence type="ECO:0000313" key="4">
    <source>
        <dbReference type="EMBL" id="TKS82460.1"/>
    </source>
</evidence>
<dbReference type="GO" id="GO:0005634">
    <property type="term" value="C:nucleus"/>
    <property type="evidence" value="ECO:0007669"/>
    <property type="project" value="UniProtKB-SubCell"/>
</dbReference>
<organism evidence="4 5">
    <name type="scientific">Collichthys lucidus</name>
    <name type="common">Big head croaker</name>
    <name type="synonym">Sciaena lucida</name>
    <dbReference type="NCBI Taxonomy" id="240159"/>
    <lineage>
        <taxon>Eukaryota</taxon>
        <taxon>Metazoa</taxon>
        <taxon>Chordata</taxon>
        <taxon>Craniata</taxon>
        <taxon>Vertebrata</taxon>
        <taxon>Euteleostomi</taxon>
        <taxon>Actinopterygii</taxon>
        <taxon>Neopterygii</taxon>
        <taxon>Teleostei</taxon>
        <taxon>Neoteleostei</taxon>
        <taxon>Acanthomorphata</taxon>
        <taxon>Eupercaria</taxon>
        <taxon>Sciaenidae</taxon>
        <taxon>Collichthys</taxon>
    </lineage>
</organism>
<sequence>MTLKDVTSVLQMFVHFGVGFQMGGVDGVKQCCLVRFEDNSEFWVLRKDIHSCYHPECHTPTIEPEADSDSWICRQCVFAVATKRGGALKRGRFARLMQFMKLRLTYQLSSLDWDPQHLTNQQQCYCYCAGPGEWNLKMLQCGSCGQWFHEACTQCLTKPLLYGDRVDLAHLVLYHLSLCCKRKYFDFDHEILSFTNENWESLLLGALSDTPRQDRCHNLLNALNSNKDRFVSGKEIKKKKCLFGLQVRAPPPLTSDSSPLITDPPINITHRRSPLSLPCQRRVAGAESRKSKRRIMETQVSASVSISGRGREGVILEQYAPRSTLFTLAPIVPFLLIDANLRPSSEEQASVRAASLTSHLRERRDGSDTFKRDILWWCLTSFDDVTRINEPPAALIYTHIRQYVPLGDAGTRKFQNACPPPVAANPIELLPCCHGYMGGASLYNSRKSDEDLSLSSPPKRMYALYHTTYNGNTPLSRSLHHYNRTPADYLHPASHTPSTPMAAITTTISTSTTKTTTNTTIKAATNTTTNTTIKAATNTTTNTTINTNQGQSSWSPSSYVICRLTRLEWAEQVEEEATEVEEEEEAVAVMVVVKEEEEEEAAGWESEGGTGQCPGAGEVGRR</sequence>
<dbReference type="Proteomes" id="UP000298787">
    <property type="component" value="Chromosome 14"/>
</dbReference>
<dbReference type="EMBL" id="CM014091">
    <property type="protein sequence ID" value="TKS82460.1"/>
    <property type="molecule type" value="Genomic_DNA"/>
</dbReference>
<comment type="subcellular location">
    <subcellularLocation>
        <location evidence="1">Nucleus</location>
    </subcellularLocation>
</comment>
<evidence type="ECO:0000256" key="2">
    <source>
        <dbReference type="ARBA" id="ARBA00023242"/>
    </source>
</evidence>
<dbReference type="GO" id="GO:0045814">
    <property type="term" value="P:negative regulation of gene expression, epigenetic"/>
    <property type="evidence" value="ECO:0007669"/>
    <property type="project" value="TreeGrafter"/>
</dbReference>
<gene>
    <name evidence="4" type="ORF">D9C73_016569</name>
</gene>
<reference evidence="4 5" key="1">
    <citation type="submission" date="2019-01" db="EMBL/GenBank/DDBJ databases">
        <title>Genome Assembly of Collichthys lucidus.</title>
        <authorList>
            <person name="Cai M."/>
            <person name="Xiao S."/>
        </authorList>
    </citation>
    <scope>NUCLEOTIDE SEQUENCE [LARGE SCALE GENOMIC DNA]</scope>
    <source>
        <strain evidence="4">JT15FE1705JMU</strain>
        <tissue evidence="4">Muscle</tissue>
    </source>
</reference>
<dbReference type="SUPFAM" id="SSF57903">
    <property type="entry name" value="FYVE/PHD zinc finger"/>
    <property type="match status" value="2"/>
</dbReference>
<feature type="compositionally biased region" description="Gly residues" evidence="3">
    <location>
        <begin position="606"/>
        <end position="622"/>
    </location>
</feature>
<dbReference type="InterPro" id="IPR011011">
    <property type="entry name" value="Znf_FYVE_PHD"/>
</dbReference>
<feature type="region of interest" description="Disordered" evidence="3">
    <location>
        <begin position="595"/>
        <end position="622"/>
    </location>
</feature>
<name>A0A4U5V5A7_COLLU</name>
<dbReference type="PANTHER" id="PTHR12628:SF11">
    <property type="entry name" value="PHD FINGER PROTEIN 1"/>
    <property type="match status" value="1"/>
</dbReference>
<dbReference type="Gene3D" id="3.90.980.20">
    <property type="match status" value="2"/>
</dbReference>
<dbReference type="AlphaFoldDB" id="A0A4U5V5A7"/>